<accession>A0A1A9I0C4</accession>
<name>A0A1A9I0C4_9BACT</name>
<keyword evidence="1" id="KW-1133">Transmembrane helix</keyword>
<dbReference type="Proteomes" id="UP000077667">
    <property type="component" value="Chromosome"/>
</dbReference>
<keyword evidence="1" id="KW-0812">Transmembrane</keyword>
<reference evidence="2 3" key="1">
    <citation type="submission" date="2016-05" db="EMBL/GenBank/DDBJ databases">
        <title>Niabella ginsenosidivorans BS26 whole genome sequencing.</title>
        <authorList>
            <person name="Im W.T."/>
            <person name="Siddiqi M.Z."/>
        </authorList>
    </citation>
    <scope>NUCLEOTIDE SEQUENCE [LARGE SCALE GENOMIC DNA]</scope>
    <source>
        <strain evidence="2 3">BS26</strain>
    </source>
</reference>
<dbReference type="EMBL" id="CP015772">
    <property type="protein sequence ID" value="ANH80180.1"/>
    <property type="molecule type" value="Genomic_DNA"/>
</dbReference>
<organism evidence="2 3">
    <name type="scientific">Niabella ginsenosidivorans</name>
    <dbReference type="NCBI Taxonomy" id="1176587"/>
    <lineage>
        <taxon>Bacteria</taxon>
        <taxon>Pseudomonadati</taxon>
        <taxon>Bacteroidota</taxon>
        <taxon>Chitinophagia</taxon>
        <taxon>Chitinophagales</taxon>
        <taxon>Chitinophagaceae</taxon>
        <taxon>Niabella</taxon>
    </lineage>
</organism>
<sequence length="67" mass="8120">MKYRQALFQEKLLAAKCVFYQISCFEVLLIFIPIFFFRIRSNFSITIKMLKTSRSYETCFFNRESVL</sequence>
<dbReference type="AlphaFoldDB" id="A0A1A9I0C4"/>
<gene>
    <name evidence="2" type="ORF">A8C56_03565</name>
</gene>
<feature type="transmembrane region" description="Helical" evidence="1">
    <location>
        <begin position="18"/>
        <end position="39"/>
    </location>
</feature>
<keyword evidence="3" id="KW-1185">Reference proteome</keyword>
<evidence type="ECO:0000313" key="3">
    <source>
        <dbReference type="Proteomes" id="UP000077667"/>
    </source>
</evidence>
<proteinExistence type="predicted"/>
<dbReference type="KEGG" id="nia:A8C56_03565"/>
<evidence type="ECO:0000313" key="2">
    <source>
        <dbReference type="EMBL" id="ANH80180.1"/>
    </source>
</evidence>
<protein>
    <submittedName>
        <fullName evidence="2">Uncharacterized protein</fullName>
    </submittedName>
</protein>
<keyword evidence="1" id="KW-0472">Membrane</keyword>
<evidence type="ECO:0000256" key="1">
    <source>
        <dbReference type="SAM" id="Phobius"/>
    </source>
</evidence>